<evidence type="ECO:0000256" key="4">
    <source>
        <dbReference type="ARBA" id="ARBA00022771"/>
    </source>
</evidence>
<dbReference type="PANTHER" id="PTHR14003">
    <property type="entry name" value="TRANSCRIPTIONAL REPRESSOR PROTEIN YY"/>
    <property type="match status" value="1"/>
</dbReference>
<dbReference type="FunFam" id="3.30.160.60:FF:000071">
    <property type="entry name" value="Putative zinc finger protein 143"/>
    <property type="match status" value="1"/>
</dbReference>
<dbReference type="EMBL" id="JACGWL010000003">
    <property type="protein sequence ID" value="KAK4405033.1"/>
    <property type="molecule type" value="Genomic_DNA"/>
</dbReference>
<keyword evidence="6" id="KW-0805">Transcription regulation</keyword>
<dbReference type="SMART" id="SM00355">
    <property type="entry name" value="ZnF_C2H2"/>
    <property type="match status" value="5"/>
</dbReference>
<evidence type="ECO:0000256" key="7">
    <source>
        <dbReference type="ARBA" id="ARBA00023125"/>
    </source>
</evidence>
<dbReference type="InterPro" id="IPR036236">
    <property type="entry name" value="Znf_C2H2_sf"/>
</dbReference>
<feature type="domain" description="C2H2-type" evidence="13">
    <location>
        <begin position="193"/>
        <end position="222"/>
    </location>
</feature>
<feature type="domain" description="C2H2-type" evidence="13">
    <location>
        <begin position="104"/>
        <end position="133"/>
    </location>
</feature>
<organism evidence="14 15">
    <name type="scientific">Sesamum angolense</name>
    <dbReference type="NCBI Taxonomy" id="2727404"/>
    <lineage>
        <taxon>Eukaryota</taxon>
        <taxon>Viridiplantae</taxon>
        <taxon>Streptophyta</taxon>
        <taxon>Embryophyta</taxon>
        <taxon>Tracheophyta</taxon>
        <taxon>Spermatophyta</taxon>
        <taxon>Magnoliopsida</taxon>
        <taxon>eudicotyledons</taxon>
        <taxon>Gunneridae</taxon>
        <taxon>Pentapetalae</taxon>
        <taxon>asterids</taxon>
        <taxon>lamiids</taxon>
        <taxon>Lamiales</taxon>
        <taxon>Pedaliaceae</taxon>
        <taxon>Sesamum</taxon>
    </lineage>
</organism>
<evidence type="ECO:0000256" key="8">
    <source>
        <dbReference type="ARBA" id="ARBA00023159"/>
    </source>
</evidence>
<feature type="region of interest" description="Disordered" evidence="12">
    <location>
        <begin position="232"/>
        <end position="253"/>
    </location>
</feature>
<dbReference type="GO" id="GO:0031519">
    <property type="term" value="C:PcG protein complex"/>
    <property type="evidence" value="ECO:0007669"/>
    <property type="project" value="TreeGrafter"/>
</dbReference>
<dbReference type="GO" id="GO:0000981">
    <property type="term" value="F:DNA-binding transcription factor activity, RNA polymerase II-specific"/>
    <property type="evidence" value="ECO:0007669"/>
    <property type="project" value="TreeGrafter"/>
</dbReference>
<feature type="domain" description="C2H2-type" evidence="13">
    <location>
        <begin position="163"/>
        <end position="192"/>
    </location>
</feature>
<name>A0AAE2C0Z4_9LAMI</name>
<proteinExistence type="predicted"/>
<keyword evidence="5" id="KW-0862">Zinc</keyword>
<evidence type="ECO:0000256" key="5">
    <source>
        <dbReference type="ARBA" id="ARBA00022833"/>
    </source>
</evidence>
<keyword evidence="4 11" id="KW-0863">Zinc-finger</keyword>
<dbReference type="InterPro" id="IPR013087">
    <property type="entry name" value="Znf_C2H2_type"/>
</dbReference>
<feature type="compositionally biased region" description="Acidic residues" evidence="12">
    <location>
        <begin position="361"/>
        <end position="374"/>
    </location>
</feature>
<evidence type="ECO:0000259" key="13">
    <source>
        <dbReference type="PROSITE" id="PS50157"/>
    </source>
</evidence>
<sequence length="398" mass="45681">METHIGHSLFDRRPLTKSRTPPVKWFKEWVPQDLVTTGGKCMVLKWVNGVSSVTLCCLIQVAFRCVMEVWSDFVPFWKVEGHEREVKRTEVVEPEPEPTTEVLFLCSYEGCGKTFIDAGALRKHSHIHGERQYVCHYENCGKKFLDSSKLKRHFLIHTGERDFVCPHEGCGKAFSLDFNLRSHMKTHSQENYHICPYPECGKRYAHEYKLKNHISSHHEKNVVDAPKYAMPTEKPVKAPKPSTGASGPASSDRPYACPYEGCEKAYIHEYKLNLHLRREHPGHFPDENAKNNQPNTENEVDEGSDQEVYAGKRGNGKVQKQNRAKPNLRLPPSKVAQRKSSAASVANLNVVKKPWPLKEEVYEEEDSEETEEERDNVGDGWRYGENNEDDDEETEDED</sequence>
<evidence type="ECO:0000256" key="11">
    <source>
        <dbReference type="PROSITE-ProRule" id="PRU00042"/>
    </source>
</evidence>
<feature type="region of interest" description="Disordered" evidence="12">
    <location>
        <begin position="279"/>
        <end position="398"/>
    </location>
</feature>
<dbReference type="PROSITE" id="PS50157">
    <property type="entry name" value="ZINC_FINGER_C2H2_2"/>
    <property type="match status" value="5"/>
</dbReference>
<feature type="domain" description="C2H2-type" evidence="13">
    <location>
        <begin position="255"/>
        <end position="285"/>
    </location>
</feature>
<feature type="domain" description="C2H2-type" evidence="13">
    <location>
        <begin position="133"/>
        <end position="162"/>
    </location>
</feature>
<evidence type="ECO:0000256" key="2">
    <source>
        <dbReference type="ARBA" id="ARBA00022723"/>
    </source>
</evidence>
<dbReference type="AlphaFoldDB" id="A0AAE2C0Z4"/>
<keyword evidence="2" id="KW-0479">Metal-binding</keyword>
<evidence type="ECO:0000313" key="15">
    <source>
        <dbReference type="Proteomes" id="UP001289374"/>
    </source>
</evidence>
<feature type="compositionally biased region" description="Polar residues" evidence="12">
    <location>
        <begin position="338"/>
        <end position="347"/>
    </location>
</feature>
<reference evidence="14" key="1">
    <citation type="submission" date="2020-06" db="EMBL/GenBank/DDBJ databases">
        <authorList>
            <person name="Li T."/>
            <person name="Hu X."/>
            <person name="Zhang T."/>
            <person name="Song X."/>
            <person name="Zhang H."/>
            <person name="Dai N."/>
            <person name="Sheng W."/>
            <person name="Hou X."/>
            <person name="Wei L."/>
        </authorList>
    </citation>
    <scope>NUCLEOTIDE SEQUENCE</scope>
    <source>
        <strain evidence="14">K16</strain>
        <tissue evidence="14">Leaf</tissue>
    </source>
</reference>
<dbReference type="FunFam" id="3.30.160.60:FF:000221">
    <property type="entry name" value="Zinc finger protein 410"/>
    <property type="match status" value="1"/>
</dbReference>
<evidence type="ECO:0000313" key="14">
    <source>
        <dbReference type="EMBL" id="KAK4405033.1"/>
    </source>
</evidence>
<comment type="caution">
    <text evidence="14">The sequence shown here is derived from an EMBL/GenBank/DDBJ whole genome shotgun (WGS) entry which is preliminary data.</text>
</comment>
<dbReference type="Gene3D" id="3.30.160.60">
    <property type="entry name" value="Classic Zinc Finger"/>
    <property type="match status" value="5"/>
</dbReference>
<dbReference type="GO" id="GO:0008270">
    <property type="term" value="F:zinc ion binding"/>
    <property type="evidence" value="ECO:0007669"/>
    <property type="project" value="UniProtKB-KW"/>
</dbReference>
<evidence type="ECO:0000256" key="9">
    <source>
        <dbReference type="ARBA" id="ARBA00023163"/>
    </source>
</evidence>
<keyword evidence="3" id="KW-0677">Repeat</keyword>
<dbReference type="GO" id="GO:0005667">
    <property type="term" value="C:transcription regulator complex"/>
    <property type="evidence" value="ECO:0007669"/>
    <property type="project" value="TreeGrafter"/>
</dbReference>
<keyword evidence="8" id="KW-0010">Activator</keyword>
<evidence type="ECO:0000256" key="12">
    <source>
        <dbReference type="SAM" id="MobiDB-lite"/>
    </source>
</evidence>
<dbReference type="GO" id="GO:0045893">
    <property type="term" value="P:positive regulation of DNA-templated transcription"/>
    <property type="evidence" value="ECO:0007669"/>
    <property type="project" value="UniProtKB-ARBA"/>
</dbReference>
<accession>A0AAE2C0Z4</accession>
<keyword evidence="9" id="KW-0804">Transcription</keyword>
<keyword evidence="7" id="KW-0238">DNA-binding</keyword>
<reference evidence="14" key="2">
    <citation type="journal article" date="2024" name="Plant">
        <title>Genomic evolution and insights into agronomic trait innovations of Sesamum species.</title>
        <authorList>
            <person name="Miao H."/>
            <person name="Wang L."/>
            <person name="Qu L."/>
            <person name="Liu H."/>
            <person name="Sun Y."/>
            <person name="Le M."/>
            <person name="Wang Q."/>
            <person name="Wei S."/>
            <person name="Zheng Y."/>
            <person name="Lin W."/>
            <person name="Duan Y."/>
            <person name="Cao H."/>
            <person name="Xiong S."/>
            <person name="Wang X."/>
            <person name="Wei L."/>
            <person name="Li C."/>
            <person name="Ma Q."/>
            <person name="Ju M."/>
            <person name="Zhao R."/>
            <person name="Li G."/>
            <person name="Mu C."/>
            <person name="Tian Q."/>
            <person name="Mei H."/>
            <person name="Zhang T."/>
            <person name="Gao T."/>
            <person name="Zhang H."/>
        </authorList>
    </citation>
    <scope>NUCLEOTIDE SEQUENCE</scope>
    <source>
        <strain evidence="14">K16</strain>
    </source>
</reference>
<dbReference type="SUPFAM" id="SSF57667">
    <property type="entry name" value="beta-beta-alpha zinc fingers"/>
    <property type="match status" value="3"/>
</dbReference>
<evidence type="ECO:0000256" key="3">
    <source>
        <dbReference type="ARBA" id="ARBA00022737"/>
    </source>
</evidence>
<dbReference type="GO" id="GO:0000978">
    <property type="term" value="F:RNA polymerase II cis-regulatory region sequence-specific DNA binding"/>
    <property type="evidence" value="ECO:0007669"/>
    <property type="project" value="TreeGrafter"/>
</dbReference>
<comment type="subcellular location">
    <subcellularLocation>
        <location evidence="1">Nucleus</location>
    </subcellularLocation>
</comment>
<evidence type="ECO:0000256" key="10">
    <source>
        <dbReference type="ARBA" id="ARBA00023242"/>
    </source>
</evidence>
<dbReference type="Pfam" id="PF00096">
    <property type="entry name" value="zf-C2H2"/>
    <property type="match status" value="3"/>
</dbReference>
<evidence type="ECO:0000256" key="6">
    <source>
        <dbReference type="ARBA" id="ARBA00023015"/>
    </source>
</evidence>
<evidence type="ECO:0000256" key="1">
    <source>
        <dbReference type="ARBA" id="ARBA00004123"/>
    </source>
</evidence>
<feature type="compositionally biased region" description="Basic and acidic residues" evidence="12">
    <location>
        <begin position="279"/>
        <end position="289"/>
    </location>
</feature>
<protein>
    <submittedName>
        <fullName evidence="14">Zinc finger transcription factor YY1</fullName>
    </submittedName>
</protein>
<dbReference type="Proteomes" id="UP001289374">
    <property type="component" value="Unassembled WGS sequence"/>
</dbReference>
<dbReference type="FunFam" id="3.30.160.60:FF:002205">
    <property type="entry name" value="Zinc finger transcription factor YY1"/>
    <property type="match status" value="1"/>
</dbReference>
<gene>
    <name evidence="14" type="ORF">Sango_0509800</name>
</gene>
<dbReference type="FunFam" id="3.30.160.60:FF:001190">
    <property type="entry name" value="zinc finger transcription factor YY1"/>
    <property type="match status" value="1"/>
</dbReference>
<dbReference type="PROSITE" id="PS00028">
    <property type="entry name" value="ZINC_FINGER_C2H2_1"/>
    <property type="match status" value="5"/>
</dbReference>
<feature type="compositionally biased region" description="Acidic residues" evidence="12">
    <location>
        <begin position="386"/>
        <end position="398"/>
    </location>
</feature>
<dbReference type="FunFam" id="3.30.160.60:FF:000818">
    <property type="entry name" value="zinc finger transcription factor YY1"/>
    <property type="match status" value="1"/>
</dbReference>
<keyword evidence="10" id="KW-0539">Nucleus</keyword>
<keyword evidence="15" id="KW-1185">Reference proteome</keyword>
<dbReference type="GO" id="GO:0000785">
    <property type="term" value="C:chromatin"/>
    <property type="evidence" value="ECO:0007669"/>
    <property type="project" value="TreeGrafter"/>
</dbReference>
<dbReference type="PANTHER" id="PTHR14003:SF1">
    <property type="entry name" value="ZINC FINGER TRANSCRIPTION FACTOR YY1"/>
    <property type="match status" value="1"/>
</dbReference>